<reference evidence="1" key="2">
    <citation type="submission" date="2022-01" db="EMBL/GenBank/DDBJ databases">
        <authorList>
            <person name="Yamashiro T."/>
            <person name="Shiraishi A."/>
            <person name="Satake H."/>
            <person name="Nakayama K."/>
        </authorList>
    </citation>
    <scope>NUCLEOTIDE SEQUENCE</scope>
</reference>
<comment type="caution">
    <text evidence="1">The sequence shown here is derived from an EMBL/GenBank/DDBJ whole genome shotgun (WGS) entry which is preliminary data.</text>
</comment>
<dbReference type="Proteomes" id="UP001151760">
    <property type="component" value="Unassembled WGS sequence"/>
</dbReference>
<evidence type="ECO:0000313" key="2">
    <source>
        <dbReference type="Proteomes" id="UP001151760"/>
    </source>
</evidence>
<organism evidence="1 2">
    <name type="scientific">Tanacetum coccineum</name>
    <dbReference type="NCBI Taxonomy" id="301880"/>
    <lineage>
        <taxon>Eukaryota</taxon>
        <taxon>Viridiplantae</taxon>
        <taxon>Streptophyta</taxon>
        <taxon>Embryophyta</taxon>
        <taxon>Tracheophyta</taxon>
        <taxon>Spermatophyta</taxon>
        <taxon>Magnoliopsida</taxon>
        <taxon>eudicotyledons</taxon>
        <taxon>Gunneridae</taxon>
        <taxon>Pentapetalae</taxon>
        <taxon>asterids</taxon>
        <taxon>campanulids</taxon>
        <taxon>Asterales</taxon>
        <taxon>Asteraceae</taxon>
        <taxon>Asteroideae</taxon>
        <taxon>Anthemideae</taxon>
        <taxon>Anthemidinae</taxon>
        <taxon>Tanacetum</taxon>
    </lineage>
</organism>
<proteinExistence type="predicted"/>
<protein>
    <submittedName>
        <fullName evidence="1">Uncharacterized protein</fullName>
    </submittedName>
</protein>
<reference evidence="1" key="1">
    <citation type="journal article" date="2022" name="Int. J. Mol. Sci.">
        <title>Draft Genome of Tanacetum Coccineum: Genomic Comparison of Closely Related Tanacetum-Family Plants.</title>
        <authorList>
            <person name="Yamashiro T."/>
            <person name="Shiraishi A."/>
            <person name="Nakayama K."/>
            <person name="Satake H."/>
        </authorList>
    </citation>
    <scope>NUCLEOTIDE SEQUENCE</scope>
</reference>
<name>A0ABQ5G3C0_9ASTR</name>
<dbReference type="EMBL" id="BQNB010018048">
    <property type="protein sequence ID" value="GJT70123.1"/>
    <property type="molecule type" value="Genomic_DNA"/>
</dbReference>
<sequence>MMRRLLERFKLNGMQKKKEKGLWKIKEAKPKTILKKPTSLAQERNQMMNFLKGQGYKNLQKLKERKAVVAARRDTKRLLRKRKATISEEKPSKKLKLRTETIDALRNYLRIVDFEQNAQDRESQEAISVITEFKVIDSPDGENYEHIPPTGLGLVLLGDLTTIWETPETSDDDFWKNQEDWEIIRWRLNESSGVHTLELEDGTTIHMLAERRYPLSRELMIRMLDHGMEVEDESETAITLIHLFILWTTEDGDNS</sequence>
<keyword evidence="2" id="KW-1185">Reference proteome</keyword>
<evidence type="ECO:0000313" key="1">
    <source>
        <dbReference type="EMBL" id="GJT70123.1"/>
    </source>
</evidence>
<accession>A0ABQ5G3C0</accession>
<gene>
    <name evidence="1" type="ORF">Tco_1029409</name>
</gene>